<evidence type="ECO:0000259" key="9">
    <source>
        <dbReference type="PROSITE" id="PS50109"/>
    </source>
</evidence>
<gene>
    <name evidence="13" type="ORF">KME25_00110</name>
</gene>
<protein>
    <recommendedName>
        <fullName evidence="2">histidine kinase</fullName>
        <ecNumber evidence="2">2.7.13.3</ecNumber>
    </recommendedName>
</protein>
<dbReference type="PROSITE" id="PS50112">
    <property type="entry name" value="PAS"/>
    <property type="match status" value="4"/>
</dbReference>
<dbReference type="InterPro" id="IPR000014">
    <property type="entry name" value="PAS"/>
</dbReference>
<dbReference type="InterPro" id="IPR035965">
    <property type="entry name" value="PAS-like_dom_sf"/>
</dbReference>
<dbReference type="SUPFAM" id="SSF55781">
    <property type="entry name" value="GAF domain-like"/>
    <property type="match status" value="1"/>
</dbReference>
<feature type="domain" description="Histidine kinase" evidence="9">
    <location>
        <begin position="881"/>
        <end position="1165"/>
    </location>
</feature>
<dbReference type="SMART" id="SM00387">
    <property type="entry name" value="HATPase_c"/>
    <property type="match status" value="1"/>
</dbReference>
<dbReference type="InterPro" id="IPR029016">
    <property type="entry name" value="GAF-like_dom_sf"/>
</dbReference>
<dbReference type="CDD" id="cd00130">
    <property type="entry name" value="PAS"/>
    <property type="match status" value="4"/>
</dbReference>
<dbReference type="PROSITE" id="PS50110">
    <property type="entry name" value="RESPONSE_REGULATORY"/>
    <property type="match status" value="1"/>
</dbReference>
<dbReference type="PROSITE" id="PS50113">
    <property type="entry name" value="PAC"/>
    <property type="match status" value="2"/>
</dbReference>
<dbReference type="EC" id="2.7.13.3" evidence="2"/>
<dbReference type="InterPro" id="IPR003594">
    <property type="entry name" value="HATPase_dom"/>
</dbReference>
<organism evidence="13 14">
    <name type="scientific">Symplocastrum torsivum CPER-KK1</name>
    <dbReference type="NCBI Taxonomy" id="450513"/>
    <lineage>
        <taxon>Bacteria</taxon>
        <taxon>Bacillati</taxon>
        <taxon>Cyanobacteriota</taxon>
        <taxon>Cyanophyceae</taxon>
        <taxon>Oscillatoriophycideae</taxon>
        <taxon>Oscillatoriales</taxon>
        <taxon>Microcoleaceae</taxon>
        <taxon>Symplocastrum</taxon>
    </lineage>
</organism>
<feature type="domain" description="PAS" evidence="11">
    <location>
        <begin position="332"/>
        <end position="408"/>
    </location>
</feature>
<dbReference type="SMART" id="SM00091">
    <property type="entry name" value="PAS"/>
    <property type="match status" value="4"/>
</dbReference>
<dbReference type="PANTHER" id="PTHR43065">
    <property type="entry name" value="SENSOR HISTIDINE KINASE"/>
    <property type="match status" value="1"/>
</dbReference>
<dbReference type="GO" id="GO:0000155">
    <property type="term" value="F:phosphorelay sensor kinase activity"/>
    <property type="evidence" value="ECO:0007669"/>
    <property type="project" value="InterPro"/>
</dbReference>
<dbReference type="AlphaFoldDB" id="A0A951PG28"/>
<proteinExistence type="predicted"/>
<dbReference type="Pfam" id="PF13188">
    <property type="entry name" value="PAS_8"/>
    <property type="match status" value="1"/>
</dbReference>
<reference evidence="13" key="2">
    <citation type="journal article" date="2022" name="Microbiol. Resour. Announc.">
        <title>Metagenome Sequencing to Explore Phylogenomics of Terrestrial Cyanobacteria.</title>
        <authorList>
            <person name="Ward R.D."/>
            <person name="Stajich J.E."/>
            <person name="Johansen J.R."/>
            <person name="Huntemann M."/>
            <person name="Clum A."/>
            <person name="Foster B."/>
            <person name="Foster B."/>
            <person name="Roux S."/>
            <person name="Palaniappan K."/>
            <person name="Varghese N."/>
            <person name="Mukherjee S."/>
            <person name="Reddy T.B.K."/>
            <person name="Daum C."/>
            <person name="Copeland A."/>
            <person name="Chen I.A."/>
            <person name="Ivanova N.N."/>
            <person name="Kyrpides N.C."/>
            <person name="Shapiro N."/>
            <person name="Eloe-Fadrosh E.A."/>
            <person name="Pietrasiak N."/>
        </authorList>
    </citation>
    <scope>NUCLEOTIDE SEQUENCE</scope>
    <source>
        <strain evidence="13">CPER-KK1</strain>
    </source>
</reference>
<evidence type="ECO:0000256" key="7">
    <source>
        <dbReference type="PROSITE-ProRule" id="PRU00169"/>
    </source>
</evidence>
<feature type="domain" description="PAC" evidence="12">
    <location>
        <begin position="544"/>
        <end position="596"/>
    </location>
</feature>
<dbReference type="Pfam" id="PF08447">
    <property type="entry name" value="PAS_3"/>
    <property type="match status" value="1"/>
</dbReference>
<name>A0A951PG28_9CYAN</name>
<evidence type="ECO:0000259" key="12">
    <source>
        <dbReference type="PROSITE" id="PS50113"/>
    </source>
</evidence>
<feature type="domain" description="PAS" evidence="11">
    <location>
        <begin position="722"/>
        <end position="764"/>
    </location>
</feature>
<dbReference type="SMART" id="SM00448">
    <property type="entry name" value="REC"/>
    <property type="match status" value="1"/>
</dbReference>
<dbReference type="Gene3D" id="3.30.450.40">
    <property type="match status" value="1"/>
</dbReference>
<dbReference type="InterPro" id="IPR003018">
    <property type="entry name" value="GAF"/>
</dbReference>
<keyword evidence="6" id="KW-0902">Two-component regulatory system</keyword>
<dbReference type="SUPFAM" id="SSF55874">
    <property type="entry name" value="ATPase domain of HSP90 chaperone/DNA topoisomerase II/histidine kinase"/>
    <property type="match status" value="1"/>
</dbReference>
<dbReference type="SUPFAM" id="SSF52172">
    <property type="entry name" value="CheY-like"/>
    <property type="match status" value="1"/>
</dbReference>
<evidence type="ECO:0000256" key="4">
    <source>
        <dbReference type="ARBA" id="ARBA00022679"/>
    </source>
</evidence>
<dbReference type="InterPro" id="IPR004358">
    <property type="entry name" value="Sig_transdc_His_kin-like_C"/>
</dbReference>
<dbReference type="NCBIfam" id="TIGR00229">
    <property type="entry name" value="sensory_box"/>
    <property type="match status" value="3"/>
</dbReference>
<dbReference type="Pfam" id="PF13426">
    <property type="entry name" value="PAS_9"/>
    <property type="match status" value="1"/>
</dbReference>
<dbReference type="InterPro" id="IPR013655">
    <property type="entry name" value="PAS_fold_3"/>
</dbReference>
<dbReference type="InterPro" id="IPR001610">
    <property type="entry name" value="PAC"/>
</dbReference>
<keyword evidence="3 7" id="KW-0597">Phosphoprotein</keyword>
<dbReference type="Pfam" id="PF02518">
    <property type="entry name" value="HATPase_c"/>
    <property type="match status" value="1"/>
</dbReference>
<keyword evidence="5" id="KW-0418">Kinase</keyword>
<dbReference type="InterPro" id="IPR000700">
    <property type="entry name" value="PAS-assoc_C"/>
</dbReference>
<evidence type="ECO:0000256" key="1">
    <source>
        <dbReference type="ARBA" id="ARBA00000085"/>
    </source>
</evidence>
<dbReference type="InterPro" id="IPR001789">
    <property type="entry name" value="Sig_transdc_resp-reg_receiver"/>
</dbReference>
<comment type="catalytic activity">
    <reaction evidence="1">
        <text>ATP + protein L-histidine = ADP + protein N-phospho-L-histidine.</text>
        <dbReference type="EC" id="2.7.13.3"/>
    </reaction>
</comment>
<dbReference type="Gene3D" id="3.30.565.10">
    <property type="entry name" value="Histidine kinase-like ATPase, C-terminal domain"/>
    <property type="match status" value="1"/>
</dbReference>
<dbReference type="SMART" id="SM00086">
    <property type="entry name" value="PAC"/>
    <property type="match status" value="3"/>
</dbReference>
<dbReference type="Proteomes" id="UP000753908">
    <property type="component" value="Unassembled WGS sequence"/>
</dbReference>
<dbReference type="Pfam" id="PF13185">
    <property type="entry name" value="GAF_2"/>
    <property type="match status" value="1"/>
</dbReference>
<keyword evidence="4" id="KW-0808">Transferase</keyword>
<evidence type="ECO:0000313" key="13">
    <source>
        <dbReference type="EMBL" id="MBW4542846.1"/>
    </source>
</evidence>
<feature type="coiled-coil region" evidence="8">
    <location>
        <begin position="842"/>
        <end position="872"/>
    </location>
</feature>
<dbReference type="SUPFAM" id="SSF55785">
    <property type="entry name" value="PYP-like sensor domain (PAS domain)"/>
    <property type="match status" value="4"/>
</dbReference>
<dbReference type="InterPro" id="IPR005467">
    <property type="entry name" value="His_kinase_dom"/>
</dbReference>
<dbReference type="CDD" id="cd19920">
    <property type="entry name" value="REC_PA4781-like"/>
    <property type="match status" value="1"/>
</dbReference>
<evidence type="ECO:0000313" key="14">
    <source>
        <dbReference type="Proteomes" id="UP000753908"/>
    </source>
</evidence>
<evidence type="ECO:0000256" key="6">
    <source>
        <dbReference type="ARBA" id="ARBA00023012"/>
    </source>
</evidence>
<dbReference type="InterPro" id="IPR013656">
    <property type="entry name" value="PAS_4"/>
</dbReference>
<dbReference type="EMBL" id="JAHHIF010000001">
    <property type="protein sequence ID" value="MBW4542846.1"/>
    <property type="molecule type" value="Genomic_DNA"/>
</dbReference>
<dbReference type="CDD" id="cd00082">
    <property type="entry name" value="HisKA"/>
    <property type="match status" value="1"/>
</dbReference>
<evidence type="ECO:0000259" key="11">
    <source>
        <dbReference type="PROSITE" id="PS50112"/>
    </source>
</evidence>
<dbReference type="PROSITE" id="PS50109">
    <property type="entry name" value="HIS_KIN"/>
    <property type="match status" value="1"/>
</dbReference>
<sequence length="1169" mass="132464">MAFTEVFPRSNSSQDCKADILLVDDNPQNLRLLRTMLRQQGYKVRTTSNEEFALNAVNLSQPDLILLDINLPNIEGYAVCKQLKANQQTAEIPVIFISALDDALDKVKGFEAGGVDYITKPFDSHEVLVKIKNQLTLVWQKKQLLEQQKQLIGQNTQLQLLLTTTQAINESSNFQSALEATLHQVCEKIGWDYGEFWIPKNDSATDFEYGKGWYASEKRFEEFRHQSEALTFALNTSIVGKICHNQSPYWLTDISVEPSNVFLRCQLAKEIGLRACLGVPILFNDQVLAVLVFFKREVTEPEPRLIQLVKALASQLSSLIQRKRSESALRKSQQQLAAMAANIPGSVYRGVFHADGRFSLLYISEGERGLSGSAPEEVIANSERYIELIHPECRTKFETNWRAAIETLEPSTQECRIISTTGAVKWIRDSACYSRLDNGDVIIDGVRIDVSDVHDELHLRQQTEAELQRTQSFLNSLLENLPVGVFAKDAKDLRFVFWNKTSTELMSYTASDVLGKSDYDLFEHQQASFFTAQDKEALSTRRLVDHPAELIHTLRGERLFHVKKIPIFDEAEHPQYVLGIVEDITERKLAEERLRVLERAIAASSNGITISDPSQPDNPIIYVNPGFERMTGYCAEEVIGKNCRFLQGQETEQPAIPELRQAIRAGKQTQRVLRNYRKDGTLFWNEFSVSPVRDADGNLTHYIGIQTDITARKEAEEALRQQKELLQTIFDHIPVMVAFYDAAGQLQLVNRELERVLGWSKAELEQCDILVECYPDPEYRQSVLDFMVAATGKWQDLKTKTHDGRVIYTSWANIRLSDGTSIGIGQDITERKLAEESLQIFTQQERERALQLEQTLKELQRTQAQLVQNEKMASLGQLVAGVAHEINNPTSFISCNIHPASEYAQDLLNLLKLYQNYYPEPVAEITEQLERIEPEFIAQDFPKLLASMREGANRIKEIVLSLKNFSRLDEADRKRVDIHEGIDNTLLILRHRLKPQSKYPEIQVIKEYGQLPLIECYPGQLNQVFMNLLSNAVDALRELHSGGLTVVEGDEEVISALPSLPSLTKCRSFIAPNCEGTTPYIRIRTETVEQDKVVIYVADNGLGVSEEDQQRVFDPFFTTKSPGEGTGLGLSISYQIVVEKHKGRLRCRSTPGQGTEFIIELPTIQGMKS</sequence>
<dbReference type="Gene3D" id="3.30.450.20">
    <property type="entry name" value="PAS domain"/>
    <property type="match status" value="4"/>
</dbReference>
<feature type="domain" description="PAC" evidence="12">
    <location>
        <begin position="667"/>
        <end position="721"/>
    </location>
</feature>
<feature type="domain" description="PAS" evidence="11">
    <location>
        <begin position="470"/>
        <end position="541"/>
    </location>
</feature>
<dbReference type="Pfam" id="PF08448">
    <property type="entry name" value="PAS_4"/>
    <property type="match status" value="1"/>
</dbReference>
<evidence type="ECO:0000256" key="3">
    <source>
        <dbReference type="ARBA" id="ARBA00022553"/>
    </source>
</evidence>
<feature type="modified residue" description="4-aspartylphosphate" evidence="7">
    <location>
        <position position="68"/>
    </location>
</feature>
<evidence type="ECO:0000256" key="8">
    <source>
        <dbReference type="SAM" id="Coils"/>
    </source>
</evidence>
<feature type="domain" description="PAS" evidence="11">
    <location>
        <begin position="593"/>
        <end position="666"/>
    </location>
</feature>
<feature type="domain" description="Response regulatory" evidence="10">
    <location>
        <begin position="19"/>
        <end position="135"/>
    </location>
</feature>
<comment type="caution">
    <text evidence="13">The sequence shown here is derived from an EMBL/GenBank/DDBJ whole genome shotgun (WGS) entry which is preliminary data.</text>
</comment>
<keyword evidence="8" id="KW-0175">Coiled coil</keyword>
<dbReference type="PRINTS" id="PR00344">
    <property type="entry name" value="BCTRLSENSOR"/>
</dbReference>
<dbReference type="Gene3D" id="1.10.287.130">
    <property type="match status" value="1"/>
</dbReference>
<dbReference type="InterPro" id="IPR036890">
    <property type="entry name" value="HATPase_C_sf"/>
</dbReference>
<evidence type="ECO:0000256" key="2">
    <source>
        <dbReference type="ARBA" id="ARBA00012438"/>
    </source>
</evidence>
<dbReference type="PANTHER" id="PTHR43065:SF50">
    <property type="entry name" value="HISTIDINE KINASE"/>
    <property type="match status" value="1"/>
</dbReference>
<reference evidence="13" key="1">
    <citation type="submission" date="2021-05" db="EMBL/GenBank/DDBJ databases">
        <authorList>
            <person name="Pietrasiak N."/>
            <person name="Ward R."/>
            <person name="Stajich J.E."/>
            <person name="Kurbessoian T."/>
        </authorList>
    </citation>
    <scope>NUCLEOTIDE SEQUENCE</scope>
    <source>
        <strain evidence="13">CPER-KK1</strain>
    </source>
</reference>
<dbReference type="InterPro" id="IPR011006">
    <property type="entry name" value="CheY-like_superfamily"/>
</dbReference>
<dbReference type="InterPro" id="IPR003661">
    <property type="entry name" value="HisK_dim/P_dom"/>
</dbReference>
<dbReference type="Pfam" id="PF00072">
    <property type="entry name" value="Response_reg"/>
    <property type="match status" value="1"/>
</dbReference>
<evidence type="ECO:0000256" key="5">
    <source>
        <dbReference type="ARBA" id="ARBA00022777"/>
    </source>
</evidence>
<dbReference type="Gene3D" id="3.40.50.2300">
    <property type="match status" value="1"/>
</dbReference>
<evidence type="ECO:0000259" key="10">
    <source>
        <dbReference type="PROSITE" id="PS50110"/>
    </source>
</evidence>
<dbReference type="SMART" id="SM00065">
    <property type="entry name" value="GAF"/>
    <property type="match status" value="1"/>
</dbReference>
<accession>A0A951PG28</accession>